<evidence type="ECO:0000313" key="3">
    <source>
        <dbReference type="RefSeq" id="XP_018326398.1"/>
    </source>
</evidence>
<feature type="transmembrane region" description="Helical" evidence="1">
    <location>
        <begin position="12"/>
        <end position="39"/>
    </location>
</feature>
<dbReference type="GeneID" id="108737794"/>
<feature type="transmembrane region" description="Helical" evidence="1">
    <location>
        <begin position="83"/>
        <end position="101"/>
    </location>
</feature>
<feature type="transmembrane region" description="Helical" evidence="1">
    <location>
        <begin position="390"/>
        <end position="413"/>
    </location>
</feature>
<organism evidence="2 3">
    <name type="scientific">Agrilus planipennis</name>
    <name type="common">Emerald ash borer</name>
    <name type="synonym">Agrilus marcopoli</name>
    <dbReference type="NCBI Taxonomy" id="224129"/>
    <lineage>
        <taxon>Eukaryota</taxon>
        <taxon>Metazoa</taxon>
        <taxon>Ecdysozoa</taxon>
        <taxon>Arthropoda</taxon>
        <taxon>Hexapoda</taxon>
        <taxon>Insecta</taxon>
        <taxon>Pterygota</taxon>
        <taxon>Neoptera</taxon>
        <taxon>Endopterygota</taxon>
        <taxon>Coleoptera</taxon>
        <taxon>Polyphaga</taxon>
        <taxon>Elateriformia</taxon>
        <taxon>Buprestoidea</taxon>
        <taxon>Buprestidae</taxon>
        <taxon>Agrilinae</taxon>
        <taxon>Agrilus</taxon>
    </lineage>
</organism>
<dbReference type="PANTHER" id="PTHR11360:SF237">
    <property type="entry name" value="MONOCARBOXYLATE TRANSPORTER 12-B-LIKE PROTEIN"/>
    <property type="match status" value="1"/>
</dbReference>
<feature type="transmembrane region" description="Helical" evidence="1">
    <location>
        <begin position="345"/>
        <end position="370"/>
    </location>
</feature>
<feature type="transmembrane region" description="Helical" evidence="1">
    <location>
        <begin position="267"/>
        <end position="292"/>
    </location>
</feature>
<dbReference type="Gene3D" id="1.20.1250.20">
    <property type="entry name" value="MFS general substrate transporter like domains"/>
    <property type="match status" value="1"/>
</dbReference>
<reference evidence="3" key="1">
    <citation type="submission" date="2025-08" db="UniProtKB">
        <authorList>
            <consortium name="RefSeq"/>
        </authorList>
    </citation>
    <scope>IDENTIFICATION</scope>
    <source>
        <tissue evidence="3">Entire body</tissue>
    </source>
</reference>
<dbReference type="KEGG" id="apln:108737794"/>
<feature type="transmembrane region" description="Helical" evidence="1">
    <location>
        <begin position="107"/>
        <end position="129"/>
    </location>
</feature>
<sequence>MATEGFVHLDGGYGWIILAACTLINSSVQPLLQCFALIFETTFAIQKIKAAQISFLLHLHNSIMCSLGFLSAPVLKKYNYQQLAFVASSLICIGIFTTSFVNTYASLIVTVCIIIGVGQGILMPSVSLAMNSYFKKRLTLAMSYSITGVGLLPIFAPTICNYLLNIYGTSGTILLLSGLAMHAFIGVLLLRPANIPKTRKEFPLNEVKSVQEDEALVKNTETAAEIRVANGNLKKERGNVEYPKKVKKKLKKLSDLFDLELFKDKEFVSLVMGMGISYAAELNFLLMVPFVLYEMAKFERKDVAMVMSIQSAFDIFGRLALPILSHKSGWHPRLMYAITLIGSSIARTILAIFCDTGYVVLACSALWGLSKGGKAVFQSLVLPKYVPYEKLATAFGVQMMINGFLSLIIGPFIGWVHDINQSYKVPLYVTTTLSLLCVVLWLFTYFFRKEVVNPKVINNENDQ</sequence>
<dbReference type="InterPro" id="IPR036259">
    <property type="entry name" value="MFS_trans_sf"/>
</dbReference>
<protein>
    <submittedName>
        <fullName evidence="3">Monocarboxylate transporter 2-like</fullName>
    </submittedName>
</protein>
<dbReference type="PANTHER" id="PTHR11360">
    <property type="entry name" value="MONOCARBOXYLATE TRANSPORTER"/>
    <property type="match status" value="1"/>
</dbReference>
<dbReference type="RefSeq" id="XP_018326398.1">
    <property type="nucleotide sequence ID" value="XM_018470896.2"/>
</dbReference>
<dbReference type="InParanoid" id="A0A1W4X1Y0"/>
<feature type="transmembrane region" description="Helical" evidence="1">
    <location>
        <begin position="141"/>
        <end position="164"/>
    </location>
</feature>
<feature type="transmembrane region" description="Helical" evidence="1">
    <location>
        <begin position="170"/>
        <end position="190"/>
    </location>
</feature>
<dbReference type="Pfam" id="PF07690">
    <property type="entry name" value="MFS_1"/>
    <property type="match status" value="1"/>
</dbReference>
<evidence type="ECO:0000313" key="2">
    <source>
        <dbReference type="Proteomes" id="UP000192223"/>
    </source>
</evidence>
<keyword evidence="1" id="KW-1133">Transmembrane helix</keyword>
<keyword evidence="1" id="KW-0812">Transmembrane</keyword>
<dbReference type="InterPro" id="IPR050327">
    <property type="entry name" value="Proton-linked_MCT"/>
</dbReference>
<dbReference type="GO" id="GO:0008028">
    <property type="term" value="F:monocarboxylic acid transmembrane transporter activity"/>
    <property type="evidence" value="ECO:0007669"/>
    <property type="project" value="TreeGrafter"/>
</dbReference>
<evidence type="ECO:0000256" key="1">
    <source>
        <dbReference type="SAM" id="Phobius"/>
    </source>
</evidence>
<keyword evidence="2" id="KW-1185">Reference proteome</keyword>
<name>A0A1W4X1Y0_AGRPL</name>
<dbReference type="OrthoDB" id="410267at2759"/>
<dbReference type="InterPro" id="IPR011701">
    <property type="entry name" value="MFS"/>
</dbReference>
<dbReference type="Proteomes" id="UP000192223">
    <property type="component" value="Unplaced"/>
</dbReference>
<proteinExistence type="predicted"/>
<dbReference type="SUPFAM" id="SSF103473">
    <property type="entry name" value="MFS general substrate transporter"/>
    <property type="match status" value="1"/>
</dbReference>
<accession>A0A1W4X1Y0</accession>
<gene>
    <name evidence="3" type="primary">LOC108737794</name>
</gene>
<dbReference type="AlphaFoldDB" id="A0A1W4X1Y0"/>
<keyword evidence="1" id="KW-0472">Membrane</keyword>
<feature type="transmembrane region" description="Helical" evidence="1">
    <location>
        <begin position="425"/>
        <end position="447"/>
    </location>
</feature>